<organism evidence="2 3">
    <name type="scientific">Dreissena polymorpha</name>
    <name type="common">Zebra mussel</name>
    <name type="synonym">Mytilus polymorpha</name>
    <dbReference type="NCBI Taxonomy" id="45954"/>
    <lineage>
        <taxon>Eukaryota</taxon>
        <taxon>Metazoa</taxon>
        <taxon>Spiralia</taxon>
        <taxon>Lophotrochozoa</taxon>
        <taxon>Mollusca</taxon>
        <taxon>Bivalvia</taxon>
        <taxon>Autobranchia</taxon>
        <taxon>Heteroconchia</taxon>
        <taxon>Euheterodonta</taxon>
        <taxon>Imparidentia</taxon>
        <taxon>Neoheterodontei</taxon>
        <taxon>Myida</taxon>
        <taxon>Dreissenoidea</taxon>
        <taxon>Dreissenidae</taxon>
        <taxon>Dreissena</taxon>
    </lineage>
</organism>
<keyword evidence="3" id="KW-1185">Reference proteome</keyword>
<dbReference type="EMBL" id="JAIWYP010000004">
    <property type="protein sequence ID" value="KAH3843517.1"/>
    <property type="molecule type" value="Genomic_DNA"/>
</dbReference>
<feature type="transmembrane region" description="Helical" evidence="1">
    <location>
        <begin position="244"/>
        <end position="265"/>
    </location>
</feature>
<feature type="transmembrane region" description="Helical" evidence="1">
    <location>
        <begin position="175"/>
        <end position="195"/>
    </location>
</feature>
<keyword evidence="1" id="KW-0812">Transmembrane</keyword>
<evidence type="ECO:0000256" key="1">
    <source>
        <dbReference type="SAM" id="Phobius"/>
    </source>
</evidence>
<reference evidence="2" key="2">
    <citation type="submission" date="2020-11" db="EMBL/GenBank/DDBJ databases">
        <authorList>
            <person name="McCartney M.A."/>
            <person name="Auch B."/>
            <person name="Kono T."/>
            <person name="Mallez S."/>
            <person name="Becker A."/>
            <person name="Gohl D.M."/>
            <person name="Silverstein K.A.T."/>
            <person name="Koren S."/>
            <person name="Bechman K.B."/>
            <person name="Herman A."/>
            <person name="Abrahante J.E."/>
            <person name="Garbe J."/>
        </authorList>
    </citation>
    <scope>NUCLEOTIDE SEQUENCE</scope>
    <source>
        <strain evidence="2">Duluth1</strain>
        <tissue evidence="2">Whole animal</tissue>
    </source>
</reference>
<keyword evidence="1" id="KW-1133">Transmembrane helix</keyword>
<dbReference type="OrthoDB" id="6154148at2759"/>
<sequence length="342" mass="38163">MAFANYGFHSGNERVRAFLPLPVAPRATSTPLENVQQNVDIFVIPPTPVAPVLTRAVSFHCTEPDFDALFDNPQHFRFGYIGGSFDEGTLDYGNSRLSDTHLTPYIDVDPGVHLGHFSETRRNSIARSDSIMNLSFTDMVRKNSEHSQGFMGFRKRMATEINHKYCSYFRCDDTVFIFLHVVFGIVYLSAGVLGMARCYGDVYVNVYLIADGVLSVFLFTINVMEWTRHVGGCLETVNRSNGGMIYVVILIMRTSAVALGTLLVFHGMHGIPHENLVCVVVPILLTVGVSLEWAFLVLAVLLPFCVYALMYCVACRRRSDMSALADNNNNIETNGVYRVNTD</sequence>
<reference evidence="2" key="1">
    <citation type="journal article" date="2019" name="bioRxiv">
        <title>The Genome of the Zebra Mussel, Dreissena polymorpha: A Resource for Invasive Species Research.</title>
        <authorList>
            <person name="McCartney M.A."/>
            <person name="Auch B."/>
            <person name="Kono T."/>
            <person name="Mallez S."/>
            <person name="Zhang Y."/>
            <person name="Obille A."/>
            <person name="Becker A."/>
            <person name="Abrahante J.E."/>
            <person name="Garbe J."/>
            <person name="Badalamenti J.P."/>
            <person name="Herman A."/>
            <person name="Mangelson H."/>
            <person name="Liachko I."/>
            <person name="Sullivan S."/>
            <person name="Sone E.D."/>
            <person name="Koren S."/>
            <person name="Silverstein K.A.T."/>
            <person name="Beckman K.B."/>
            <person name="Gohl D.M."/>
        </authorList>
    </citation>
    <scope>NUCLEOTIDE SEQUENCE</scope>
    <source>
        <strain evidence="2">Duluth1</strain>
        <tissue evidence="2">Whole animal</tissue>
    </source>
</reference>
<dbReference type="Proteomes" id="UP000828390">
    <property type="component" value="Unassembled WGS sequence"/>
</dbReference>
<evidence type="ECO:0000313" key="2">
    <source>
        <dbReference type="EMBL" id="KAH3843517.1"/>
    </source>
</evidence>
<dbReference type="AlphaFoldDB" id="A0A9D4KP97"/>
<evidence type="ECO:0000313" key="3">
    <source>
        <dbReference type="Proteomes" id="UP000828390"/>
    </source>
</evidence>
<accession>A0A9D4KP97</accession>
<gene>
    <name evidence="2" type="ORF">DPMN_117036</name>
</gene>
<proteinExistence type="predicted"/>
<name>A0A9D4KP97_DREPO</name>
<keyword evidence="1" id="KW-0472">Membrane</keyword>
<feature type="transmembrane region" description="Helical" evidence="1">
    <location>
        <begin position="295"/>
        <end position="314"/>
    </location>
</feature>
<comment type="caution">
    <text evidence="2">The sequence shown here is derived from an EMBL/GenBank/DDBJ whole genome shotgun (WGS) entry which is preliminary data.</text>
</comment>
<feature type="transmembrane region" description="Helical" evidence="1">
    <location>
        <begin position="202"/>
        <end position="224"/>
    </location>
</feature>
<protein>
    <submittedName>
        <fullName evidence="2">Uncharacterized protein</fullName>
    </submittedName>
</protein>